<gene>
    <name evidence="1" type="ORF">DARMORV10_C06P24360.1</name>
</gene>
<protein>
    <submittedName>
        <fullName evidence="1">(rape) hypothetical protein</fullName>
    </submittedName>
</protein>
<evidence type="ECO:0000313" key="1">
    <source>
        <dbReference type="EMBL" id="CAF2059160.1"/>
    </source>
</evidence>
<dbReference type="EMBL" id="HG994370">
    <property type="protein sequence ID" value="CAF2059160.1"/>
    <property type="molecule type" value="Genomic_DNA"/>
</dbReference>
<accession>A0A816Q9N4</accession>
<dbReference type="Proteomes" id="UP001295469">
    <property type="component" value="Chromosome C06"/>
</dbReference>
<sequence>MWRRQKKVDIYLCNKKKKNMYMNSCYQNINKTLTTSCGLHQASENIHHGFTVRGVAKAADLKARNRVPSSPPQLARKQYRLAVCGCTNREGEFSHKKEEFHIR</sequence>
<organism evidence="1">
    <name type="scientific">Brassica napus</name>
    <name type="common">Rape</name>
    <dbReference type="NCBI Taxonomy" id="3708"/>
    <lineage>
        <taxon>Eukaryota</taxon>
        <taxon>Viridiplantae</taxon>
        <taxon>Streptophyta</taxon>
        <taxon>Embryophyta</taxon>
        <taxon>Tracheophyta</taxon>
        <taxon>Spermatophyta</taxon>
        <taxon>Magnoliopsida</taxon>
        <taxon>eudicotyledons</taxon>
        <taxon>Gunneridae</taxon>
        <taxon>Pentapetalae</taxon>
        <taxon>rosids</taxon>
        <taxon>malvids</taxon>
        <taxon>Brassicales</taxon>
        <taxon>Brassicaceae</taxon>
        <taxon>Brassiceae</taxon>
        <taxon>Brassica</taxon>
    </lineage>
</organism>
<proteinExistence type="predicted"/>
<reference evidence="1" key="1">
    <citation type="submission" date="2021-01" db="EMBL/GenBank/DDBJ databases">
        <authorList>
            <consortium name="Genoscope - CEA"/>
            <person name="William W."/>
        </authorList>
    </citation>
    <scope>NUCLEOTIDE SEQUENCE</scope>
</reference>
<dbReference type="AlphaFoldDB" id="A0A816Q9N4"/>
<name>A0A816Q9N4_BRANA</name>